<evidence type="ECO:0000313" key="4">
    <source>
        <dbReference type="Proteomes" id="UP000663854"/>
    </source>
</evidence>
<protein>
    <recommendedName>
        <fullName evidence="6">K Homology domain-containing protein</fullName>
    </recommendedName>
</protein>
<feature type="compositionally biased region" description="Basic residues" evidence="1">
    <location>
        <begin position="222"/>
        <end position="233"/>
    </location>
</feature>
<proteinExistence type="predicted"/>
<organism evidence="2 4">
    <name type="scientific">Rotaria sordida</name>
    <dbReference type="NCBI Taxonomy" id="392033"/>
    <lineage>
        <taxon>Eukaryota</taxon>
        <taxon>Metazoa</taxon>
        <taxon>Spiralia</taxon>
        <taxon>Gnathifera</taxon>
        <taxon>Rotifera</taxon>
        <taxon>Eurotatoria</taxon>
        <taxon>Bdelloidea</taxon>
        <taxon>Philodinida</taxon>
        <taxon>Philodinidae</taxon>
        <taxon>Rotaria</taxon>
    </lineage>
</organism>
<evidence type="ECO:0000256" key="1">
    <source>
        <dbReference type="SAM" id="MobiDB-lite"/>
    </source>
</evidence>
<reference evidence="2" key="1">
    <citation type="submission" date="2021-02" db="EMBL/GenBank/DDBJ databases">
        <authorList>
            <person name="Nowell W R."/>
        </authorList>
    </citation>
    <scope>NUCLEOTIDE SEQUENCE</scope>
</reference>
<evidence type="ECO:0008006" key="6">
    <source>
        <dbReference type="Google" id="ProtNLM"/>
    </source>
</evidence>
<evidence type="ECO:0000313" key="3">
    <source>
        <dbReference type="EMBL" id="CAF1072041.1"/>
    </source>
</evidence>
<comment type="caution">
    <text evidence="2">The sequence shown here is derived from an EMBL/GenBank/DDBJ whole genome shotgun (WGS) entry which is preliminary data.</text>
</comment>
<evidence type="ECO:0000313" key="2">
    <source>
        <dbReference type="EMBL" id="CAF0993812.1"/>
    </source>
</evidence>
<dbReference type="EMBL" id="CAJNOH010000308">
    <property type="protein sequence ID" value="CAF0993812.1"/>
    <property type="molecule type" value="Genomic_DNA"/>
</dbReference>
<dbReference type="AlphaFoldDB" id="A0A814G598"/>
<keyword evidence="5" id="KW-1185">Reference proteome</keyword>
<sequence>MTTSSTDCIVHNRKYLSKFHGIINKLHRTNEFSFSVLQRLPKRCCTCHSQTGEYSLTLDDLRKLCQDIKSTEEQFPSTSTCLKCSDYVILEFSSMLSPIQRMYQVGRFVGRGGVHLRLLERTLNVRINIINNKSSKNLQQMIDKIKTKNKESHKDGLWILINMKKDNHNHENNLDKIKQLLQDEWKKIDVLITKKKRTVINPSSQTRILSKTNIFRDNRWKPKDHRRNKKYQQKQKESIVPEEVLPQPFVPPISMPKEVVRSHKTKRT</sequence>
<dbReference type="Proteomes" id="UP000663870">
    <property type="component" value="Unassembled WGS sequence"/>
</dbReference>
<feature type="region of interest" description="Disordered" evidence="1">
    <location>
        <begin position="220"/>
        <end position="244"/>
    </location>
</feature>
<dbReference type="Proteomes" id="UP000663854">
    <property type="component" value="Unassembled WGS sequence"/>
</dbReference>
<accession>A0A814G598</accession>
<name>A0A814G598_9BILA</name>
<evidence type="ECO:0000313" key="5">
    <source>
        <dbReference type="Proteomes" id="UP000663870"/>
    </source>
</evidence>
<gene>
    <name evidence="3" type="ORF">JXQ802_LOCUS17736</name>
    <name evidence="2" type="ORF">PYM288_LOCUS14257</name>
</gene>
<dbReference type="EMBL" id="CAJNOL010000454">
    <property type="protein sequence ID" value="CAF1072041.1"/>
    <property type="molecule type" value="Genomic_DNA"/>
</dbReference>